<accession>A0A0J8RLV1</accession>
<proteinExistence type="predicted"/>
<dbReference type="EMBL" id="DS016989">
    <property type="protein sequence ID" value="KMU85601.1"/>
    <property type="molecule type" value="Genomic_DNA"/>
</dbReference>
<organism evidence="1 2">
    <name type="scientific">Coccidioides immitis H538.4</name>
    <dbReference type="NCBI Taxonomy" id="396776"/>
    <lineage>
        <taxon>Eukaryota</taxon>
        <taxon>Fungi</taxon>
        <taxon>Dikarya</taxon>
        <taxon>Ascomycota</taxon>
        <taxon>Pezizomycotina</taxon>
        <taxon>Eurotiomycetes</taxon>
        <taxon>Eurotiomycetidae</taxon>
        <taxon>Onygenales</taxon>
        <taxon>Onygenaceae</taxon>
        <taxon>Coccidioides</taxon>
    </lineage>
</organism>
<sequence length="227" mass="26189">MFYDVDEYVRRWIRTSTSAHATLAARAQYVVLFQASDHPPMAYPLPPGTMAPTLRWPIRFLCEQSTETIFEAQAPEEPPNSLDKVPGNNPAYFCKSSSPFQVHEFILLPNPPKPSLQHFAYLTGWAPHIRDLELIRLSFTIWSGHFKRYGPYEYRLSEVPWIRIRQNFLLREYMAPGWAELLAENMLAGKNVEDGSYRVHAELLLPNRTSLLCMVADVVIRDGTMEF</sequence>
<evidence type="ECO:0000313" key="1">
    <source>
        <dbReference type="EMBL" id="KMU85601.1"/>
    </source>
</evidence>
<dbReference type="Proteomes" id="UP000054563">
    <property type="component" value="Unassembled WGS sequence"/>
</dbReference>
<gene>
    <name evidence="1" type="ORF">CIHG_03642</name>
</gene>
<protein>
    <submittedName>
        <fullName evidence="1">Uncharacterized protein</fullName>
    </submittedName>
</protein>
<dbReference type="eggNOG" id="ENOG502RPFQ">
    <property type="taxonomic scope" value="Eukaryota"/>
</dbReference>
<evidence type="ECO:0000313" key="2">
    <source>
        <dbReference type="Proteomes" id="UP000054563"/>
    </source>
</evidence>
<dbReference type="AlphaFoldDB" id="A0A0J8RLV1"/>
<dbReference type="VEuPathDB" id="FungiDB:CIHG_03642"/>
<name>A0A0J8RLV1_COCIT</name>
<reference evidence="2" key="1">
    <citation type="journal article" date="2010" name="Genome Res.">
        <title>Population genomic sequencing of Coccidioides fungi reveals recent hybridization and transposon control.</title>
        <authorList>
            <person name="Neafsey D.E."/>
            <person name="Barker B.M."/>
            <person name="Sharpton T.J."/>
            <person name="Stajich J.E."/>
            <person name="Park D.J."/>
            <person name="Whiston E."/>
            <person name="Hung C.-Y."/>
            <person name="McMahan C."/>
            <person name="White J."/>
            <person name="Sykes S."/>
            <person name="Heiman D."/>
            <person name="Young S."/>
            <person name="Zeng Q."/>
            <person name="Abouelleil A."/>
            <person name="Aftuck L."/>
            <person name="Bessette D."/>
            <person name="Brown A."/>
            <person name="FitzGerald M."/>
            <person name="Lui A."/>
            <person name="Macdonald J.P."/>
            <person name="Priest M."/>
            <person name="Orbach M.J."/>
            <person name="Galgiani J.N."/>
            <person name="Kirkland T.N."/>
            <person name="Cole G.T."/>
            <person name="Birren B.W."/>
            <person name="Henn M.R."/>
            <person name="Taylor J.W."/>
            <person name="Rounsley S.D."/>
        </authorList>
    </citation>
    <scope>NUCLEOTIDE SEQUENCE [LARGE SCALE GENOMIC DNA]</scope>
    <source>
        <strain evidence="2">H538.4</strain>
    </source>
</reference>
<dbReference type="OrthoDB" id="5422698at2759"/>